<dbReference type="AlphaFoldDB" id="A0A9W6ZQ37"/>
<evidence type="ECO:0000313" key="2">
    <source>
        <dbReference type="Proteomes" id="UP001165082"/>
    </source>
</evidence>
<feature type="non-terminal residue" evidence="1">
    <location>
        <position position="1"/>
    </location>
</feature>
<reference evidence="1" key="1">
    <citation type="submission" date="2022-07" db="EMBL/GenBank/DDBJ databases">
        <title>Genome analysis of Parmales, a sister group of diatoms, reveals the evolutionary specialization of diatoms from phago-mixotrophs to photoautotrophs.</title>
        <authorList>
            <person name="Ban H."/>
            <person name="Sato S."/>
            <person name="Yoshikawa S."/>
            <person name="Kazumasa Y."/>
            <person name="Nakamura Y."/>
            <person name="Ichinomiya M."/>
            <person name="Saitoh K."/>
            <person name="Sato N."/>
            <person name="Blanc-Mathieu R."/>
            <person name="Endo H."/>
            <person name="Kuwata A."/>
            <person name="Ogata H."/>
        </authorList>
    </citation>
    <scope>NUCLEOTIDE SEQUENCE</scope>
</reference>
<organism evidence="1 2">
    <name type="scientific">Triparma retinervis</name>
    <dbReference type="NCBI Taxonomy" id="2557542"/>
    <lineage>
        <taxon>Eukaryota</taxon>
        <taxon>Sar</taxon>
        <taxon>Stramenopiles</taxon>
        <taxon>Ochrophyta</taxon>
        <taxon>Bolidophyceae</taxon>
        <taxon>Parmales</taxon>
        <taxon>Triparmaceae</taxon>
        <taxon>Triparma</taxon>
    </lineage>
</organism>
<protein>
    <submittedName>
        <fullName evidence="1">Uncharacterized protein</fullName>
    </submittedName>
</protein>
<dbReference type="OrthoDB" id="10531238at2759"/>
<dbReference type="EMBL" id="BRXZ01000863">
    <property type="protein sequence ID" value="GMH56036.1"/>
    <property type="molecule type" value="Genomic_DNA"/>
</dbReference>
<evidence type="ECO:0000313" key="1">
    <source>
        <dbReference type="EMBL" id="GMH56036.1"/>
    </source>
</evidence>
<comment type="caution">
    <text evidence="1">The sequence shown here is derived from an EMBL/GenBank/DDBJ whole genome shotgun (WGS) entry which is preliminary data.</text>
</comment>
<sequence length="226" mass="25014">MDKALLIPVPCNVKMHNNDPRGRIIEIHKGFHLPEGSGNVGEAVLTASCFAGVNEDEKELGSASLLVKCCQKEDTHKRGYIEIHISLLSSSLPVRGFLESGLFEMNIVDSDGIFLPDGCGPYLDPRNVSVNFETLRQPFQSVESKKKVTKLKYFDSRSTSIGGPEVPILRFRVECITTKLGLRDDQFTSGCRLKLWGTGPYSGLSALTPSFIIKSKNPKYKYQCAQ</sequence>
<gene>
    <name evidence="1" type="ORF">TrRE_jg3937</name>
</gene>
<proteinExistence type="predicted"/>
<accession>A0A9W6ZQ37</accession>
<name>A0A9W6ZQ37_9STRA</name>
<dbReference type="Proteomes" id="UP001165082">
    <property type="component" value="Unassembled WGS sequence"/>
</dbReference>
<keyword evidence="2" id="KW-1185">Reference proteome</keyword>